<name>A0A0F9GJC4_9ZZZZ</name>
<reference evidence="1" key="1">
    <citation type="journal article" date="2015" name="Nature">
        <title>Complex archaea that bridge the gap between prokaryotes and eukaryotes.</title>
        <authorList>
            <person name="Spang A."/>
            <person name="Saw J.H."/>
            <person name="Jorgensen S.L."/>
            <person name="Zaremba-Niedzwiedzka K."/>
            <person name="Martijn J."/>
            <person name="Lind A.E."/>
            <person name="van Eijk R."/>
            <person name="Schleper C."/>
            <person name="Guy L."/>
            <person name="Ettema T.J."/>
        </authorList>
    </citation>
    <scope>NUCLEOTIDE SEQUENCE</scope>
</reference>
<comment type="caution">
    <text evidence="1">The sequence shown here is derived from an EMBL/GenBank/DDBJ whole genome shotgun (WGS) entry which is preliminary data.</text>
</comment>
<dbReference type="EMBL" id="LAZR01028228">
    <property type="protein sequence ID" value="KKL63272.1"/>
    <property type="molecule type" value="Genomic_DNA"/>
</dbReference>
<proteinExistence type="predicted"/>
<gene>
    <name evidence="1" type="ORF">LCGC14_2176770</name>
</gene>
<organism evidence="1">
    <name type="scientific">marine sediment metagenome</name>
    <dbReference type="NCBI Taxonomy" id="412755"/>
    <lineage>
        <taxon>unclassified sequences</taxon>
        <taxon>metagenomes</taxon>
        <taxon>ecological metagenomes</taxon>
    </lineage>
</organism>
<evidence type="ECO:0000313" key="1">
    <source>
        <dbReference type="EMBL" id="KKL63272.1"/>
    </source>
</evidence>
<protein>
    <submittedName>
        <fullName evidence="1">Uncharacterized protein</fullName>
    </submittedName>
</protein>
<sequence length="148" mass="15912">MGLIGFRSNTTKSIRYQLGPTLTDSRITTPLLFNPFGSADWIISYSYTGSPNLFGEAQIIFFNVFQESATNTNVQVTTLKGDGITSEKILGFDNGIVPGASSGSIYNVARVGSTRLKLPITSELFRITIGFEFGGATGRQADLWVSGA</sequence>
<dbReference type="AlphaFoldDB" id="A0A0F9GJC4"/>
<accession>A0A0F9GJC4</accession>